<dbReference type="InterPro" id="IPR015898">
    <property type="entry name" value="G-protein_gamma-like_dom"/>
</dbReference>
<evidence type="ECO:0000256" key="1">
    <source>
        <dbReference type="ARBA" id="ARBA00007431"/>
    </source>
</evidence>
<evidence type="ECO:0000313" key="9">
    <source>
        <dbReference type="WBParaSite" id="SVE_1571600.1"/>
    </source>
</evidence>
<keyword evidence="4 5" id="KW-0807">Transducer</keyword>
<dbReference type="InterPro" id="IPR039227">
    <property type="entry name" value="GNG13"/>
</dbReference>
<evidence type="ECO:0000256" key="2">
    <source>
        <dbReference type="ARBA" id="ARBA00022475"/>
    </source>
</evidence>
<keyword evidence="5" id="KW-0449">Lipoprotein</keyword>
<dbReference type="GO" id="GO:0031681">
    <property type="term" value="F:G-protein beta-subunit binding"/>
    <property type="evidence" value="ECO:0007669"/>
    <property type="project" value="InterPro"/>
</dbReference>
<dbReference type="GO" id="GO:0005834">
    <property type="term" value="C:heterotrimeric G-protein complex"/>
    <property type="evidence" value="ECO:0007669"/>
    <property type="project" value="InterPro"/>
</dbReference>
<feature type="domain" description="G protein gamma" evidence="7">
    <location>
        <begin position="21"/>
        <end position="86"/>
    </location>
</feature>
<keyword evidence="2 5" id="KW-1003">Cell membrane</keyword>
<dbReference type="SMART" id="SM00224">
    <property type="entry name" value="GGL"/>
    <property type="match status" value="1"/>
</dbReference>
<dbReference type="InterPro" id="IPR036284">
    <property type="entry name" value="GGL_sf"/>
</dbReference>
<evidence type="ECO:0000313" key="8">
    <source>
        <dbReference type="Proteomes" id="UP000035680"/>
    </source>
</evidence>
<dbReference type="AlphaFoldDB" id="A0A0K0FTQ4"/>
<evidence type="ECO:0000256" key="3">
    <source>
        <dbReference type="ARBA" id="ARBA00023136"/>
    </source>
</evidence>
<dbReference type="STRING" id="75913.A0A0K0FTQ4"/>
<comment type="subunit">
    <text evidence="5">G proteins are composed of 3 units; alpha, beta and gamma.</text>
</comment>
<dbReference type="PRINTS" id="PR00321">
    <property type="entry name" value="GPROTEING"/>
</dbReference>
<dbReference type="Proteomes" id="UP000035680">
    <property type="component" value="Unassembled WGS sequence"/>
</dbReference>
<dbReference type="CDD" id="cd00068">
    <property type="entry name" value="GGL"/>
    <property type="match status" value="1"/>
</dbReference>
<evidence type="ECO:0000256" key="5">
    <source>
        <dbReference type="RuleBase" id="RU004973"/>
    </source>
</evidence>
<dbReference type="GO" id="GO:0007200">
    <property type="term" value="P:phospholipase C-activating G protein-coupled receptor signaling pathway"/>
    <property type="evidence" value="ECO:0007669"/>
    <property type="project" value="InterPro"/>
</dbReference>
<comment type="subcellular location">
    <subcellularLocation>
        <location evidence="5">Cell membrane</location>
        <topology evidence="5">Lipid-anchor</topology>
        <orientation evidence="5">Cytoplasmic side</orientation>
    </subcellularLocation>
</comment>
<comment type="similarity">
    <text evidence="1 5">Belongs to the G protein gamma family.</text>
</comment>
<dbReference type="PANTHER" id="PTHR15936:SF2">
    <property type="entry name" value="GUANINE NUCLEOTIDE-BINDING PROTEIN G(I)_G(S)_G(O) SUBUNIT GAMMA-13"/>
    <property type="match status" value="1"/>
</dbReference>
<accession>A0A0K0FTQ4</accession>
<organism evidence="8 9">
    <name type="scientific">Strongyloides venezuelensis</name>
    <name type="common">Threadworm</name>
    <dbReference type="NCBI Taxonomy" id="75913"/>
    <lineage>
        <taxon>Eukaryota</taxon>
        <taxon>Metazoa</taxon>
        <taxon>Ecdysozoa</taxon>
        <taxon>Nematoda</taxon>
        <taxon>Chromadorea</taxon>
        <taxon>Rhabditida</taxon>
        <taxon>Tylenchina</taxon>
        <taxon>Panagrolaimomorpha</taxon>
        <taxon>Strongyloidoidea</taxon>
        <taxon>Strongyloididae</taxon>
        <taxon>Strongyloides</taxon>
    </lineage>
</organism>
<dbReference type="PANTHER" id="PTHR15936">
    <property type="entry name" value="GUANINE NUCLEOTIDE-BINDING PROTEIN G I /G S /G O GAMMA-13 SUBUNIT"/>
    <property type="match status" value="1"/>
</dbReference>
<feature type="region of interest" description="Disordered" evidence="6">
    <location>
        <begin position="1"/>
        <end position="20"/>
    </location>
</feature>
<feature type="compositionally biased region" description="Basic residues" evidence="6">
    <location>
        <begin position="1"/>
        <end position="12"/>
    </location>
</feature>
<sequence>MHTIKLRRKDKLPKKDNNKKYTMDKADLQRTVESLRYQLNFQRVPISQSAAELKKFIESHQDSDPLVNPVDKRVNPWAEKSKCEIL</sequence>
<reference evidence="8" key="1">
    <citation type="submission" date="2014-07" db="EMBL/GenBank/DDBJ databases">
        <authorList>
            <person name="Martin A.A"/>
            <person name="De Silva N."/>
        </authorList>
    </citation>
    <scope>NUCLEOTIDE SEQUENCE</scope>
</reference>
<evidence type="ECO:0000256" key="6">
    <source>
        <dbReference type="SAM" id="MobiDB-lite"/>
    </source>
</evidence>
<comment type="function">
    <text evidence="5">Guanine nucleotide-binding proteins (G proteins) are involved as a modulator or transducer in various transmembrane signaling systems. The beta and gamma chains are required for the GTPase activity, for replacement of GDP by GTP, and for G protein-effector interaction.</text>
</comment>
<keyword evidence="8" id="KW-1185">Reference proteome</keyword>
<reference evidence="9" key="2">
    <citation type="submission" date="2015-08" db="UniProtKB">
        <authorList>
            <consortium name="WormBaseParasite"/>
        </authorList>
    </citation>
    <scope>IDENTIFICATION</scope>
</reference>
<dbReference type="SMART" id="SM01224">
    <property type="entry name" value="G_gamma"/>
    <property type="match status" value="1"/>
</dbReference>
<name>A0A0K0FTQ4_STRVS</name>
<keyword evidence="3 5" id="KW-0472">Membrane</keyword>
<proteinExistence type="inferred from homology"/>
<dbReference type="PROSITE" id="PS50058">
    <property type="entry name" value="G_PROTEIN_GAMMA"/>
    <property type="match status" value="1"/>
</dbReference>
<dbReference type="WBParaSite" id="SVE_1571600.1">
    <property type="protein sequence ID" value="SVE_1571600.1"/>
    <property type="gene ID" value="SVE_1571600"/>
</dbReference>
<dbReference type="InterPro" id="IPR001770">
    <property type="entry name" value="G-protein_gamma"/>
</dbReference>
<dbReference type="SUPFAM" id="SSF48670">
    <property type="entry name" value="Transducin (heterotrimeric G protein), gamma chain"/>
    <property type="match status" value="1"/>
</dbReference>
<evidence type="ECO:0000259" key="7">
    <source>
        <dbReference type="PROSITE" id="PS50058"/>
    </source>
</evidence>
<evidence type="ECO:0000256" key="4">
    <source>
        <dbReference type="ARBA" id="ARBA00023224"/>
    </source>
</evidence>
<dbReference type="GO" id="GO:0050909">
    <property type="term" value="P:sensory perception of taste"/>
    <property type="evidence" value="ECO:0007669"/>
    <property type="project" value="InterPro"/>
</dbReference>
<dbReference type="Pfam" id="PF00631">
    <property type="entry name" value="G-gamma"/>
    <property type="match status" value="1"/>
</dbReference>
<protein>
    <recommendedName>
        <fullName evidence="5">Guanine nucleotide-binding protein subunit gamma</fullName>
    </recommendedName>
</protein>
<dbReference type="Gene3D" id="4.10.260.10">
    <property type="entry name" value="Transducin (heterotrimeric G protein), gamma chain"/>
    <property type="match status" value="1"/>
</dbReference>